<dbReference type="AlphaFoldDB" id="A0A948RY27"/>
<dbReference type="EMBL" id="JAHJDP010000072">
    <property type="protein sequence ID" value="MBU2691678.1"/>
    <property type="molecule type" value="Genomic_DNA"/>
</dbReference>
<proteinExistence type="predicted"/>
<evidence type="ECO:0000313" key="3">
    <source>
        <dbReference type="Proteomes" id="UP000777784"/>
    </source>
</evidence>
<dbReference type="InterPro" id="IPR001509">
    <property type="entry name" value="Epimerase_deHydtase"/>
</dbReference>
<evidence type="ECO:0000259" key="1">
    <source>
        <dbReference type="Pfam" id="PF01370"/>
    </source>
</evidence>
<feature type="domain" description="NAD-dependent epimerase/dehydratase" evidence="1">
    <location>
        <begin position="5"/>
        <end position="243"/>
    </location>
</feature>
<evidence type="ECO:0000313" key="2">
    <source>
        <dbReference type="EMBL" id="MBU2691678.1"/>
    </source>
</evidence>
<dbReference type="Proteomes" id="UP000777784">
    <property type="component" value="Unassembled WGS sequence"/>
</dbReference>
<protein>
    <submittedName>
        <fullName evidence="2">SDR family oxidoreductase</fullName>
    </submittedName>
</protein>
<reference evidence="2" key="1">
    <citation type="submission" date="2021-05" db="EMBL/GenBank/DDBJ databases">
        <title>Energy efficiency and biological interactions define the core microbiome of deep oligotrophic groundwater.</title>
        <authorList>
            <person name="Mehrshad M."/>
            <person name="Lopez-Fernandez M."/>
            <person name="Bell E."/>
            <person name="Bernier-Latmani R."/>
            <person name="Bertilsson S."/>
            <person name="Dopson M."/>
        </authorList>
    </citation>
    <scope>NUCLEOTIDE SEQUENCE</scope>
    <source>
        <strain evidence="2">Modern_marine.mb.64</strain>
    </source>
</reference>
<dbReference type="CDD" id="cd05256">
    <property type="entry name" value="UDP_AE_SDR_e"/>
    <property type="match status" value="1"/>
</dbReference>
<comment type="caution">
    <text evidence="2">The sequence shown here is derived from an EMBL/GenBank/DDBJ whole genome shotgun (WGS) entry which is preliminary data.</text>
</comment>
<dbReference type="InterPro" id="IPR050177">
    <property type="entry name" value="Lipid_A_modif_metabolic_enz"/>
</dbReference>
<dbReference type="Pfam" id="PF01370">
    <property type="entry name" value="Epimerase"/>
    <property type="match status" value="1"/>
</dbReference>
<name>A0A948RY27_UNCEI</name>
<dbReference type="PRINTS" id="PR01713">
    <property type="entry name" value="NUCEPIMERASE"/>
</dbReference>
<dbReference type="PANTHER" id="PTHR43245">
    <property type="entry name" value="BIFUNCTIONAL POLYMYXIN RESISTANCE PROTEIN ARNA"/>
    <property type="match status" value="1"/>
</dbReference>
<gene>
    <name evidence="2" type="ORF">KJ970_12195</name>
</gene>
<dbReference type="Gene3D" id="3.40.50.720">
    <property type="entry name" value="NAD(P)-binding Rossmann-like Domain"/>
    <property type="match status" value="1"/>
</dbReference>
<sequence>MLVHLITGGAGFIGSHIADRLAGEGKPVRILDNFSTGRRETISYLRDRHGAGIEVIEGDIRDGEICKAAMRGCDVVFHEAALPSVERSVQDPLASHAVNATGTLNLLVAARDSGVRRFLFAGSSSVYGDAPCLPKVEDQTPLPRSPYALSKLASEEYVRIFSELYGLSTLTLRYFNVFGPRQDPNSAYAAVIPRFITALDNNEPPVIYGDGEQSRDFTYIDNVVDANLMAAERLDVTGVMNIACGEQSSLLELLAMLAEIQNKSIAPNFEPERAGDVKHSRADVTRARERLNYTPRLSLKEGLALTVASYIKA</sequence>
<accession>A0A948RY27</accession>
<dbReference type="PANTHER" id="PTHR43245:SF13">
    <property type="entry name" value="UDP-D-APIOSE_UDP-D-XYLOSE SYNTHASE 2"/>
    <property type="match status" value="1"/>
</dbReference>
<dbReference type="Gene3D" id="3.90.25.10">
    <property type="entry name" value="UDP-galactose 4-epimerase, domain 1"/>
    <property type="match status" value="1"/>
</dbReference>
<organism evidence="2 3">
    <name type="scientific">Eiseniibacteriota bacterium</name>
    <dbReference type="NCBI Taxonomy" id="2212470"/>
    <lineage>
        <taxon>Bacteria</taxon>
        <taxon>Candidatus Eiseniibacteriota</taxon>
    </lineage>
</organism>
<dbReference type="InterPro" id="IPR036291">
    <property type="entry name" value="NAD(P)-bd_dom_sf"/>
</dbReference>
<dbReference type="SUPFAM" id="SSF51735">
    <property type="entry name" value="NAD(P)-binding Rossmann-fold domains"/>
    <property type="match status" value="1"/>
</dbReference>